<evidence type="ECO:0000313" key="3">
    <source>
        <dbReference type="Proteomes" id="UP000799640"/>
    </source>
</evidence>
<evidence type="ECO:0000256" key="1">
    <source>
        <dbReference type="SAM" id="MobiDB-lite"/>
    </source>
</evidence>
<sequence>MASNDDVPVQDTVEQDYVGYLGSAPSLPSIDSADTDSAVDTDSIRRSTASVRTSIFESVEENGRTYHRYKQGQYPLPNDEAEQDRLDLQHELCRLTFNGKLFLAPITERKLEWVLDIGTGTGIWAIEFAQEFPETNVIGTDLSPIQPVFVPPKCQFEIDDAEEEWVFSHKFDFIHGRALVSCFRNAFTVIKSAFEFLEPGGYLELQDGIFPIEYVGEPPVDSSLYKWMKLIVEGATKIGRPWTGTTKYKEYLIEAGFEDVVEKRFYWPIGPWAKGKYFKTLGIFCQEDLLSALEGVSLKLLGALGWSKNEIDVLLAGVRDDIKNKPLHGYIPITLVYGRKPLNA</sequence>
<dbReference type="EMBL" id="ML996711">
    <property type="protein sequence ID" value="KAF2395783.1"/>
    <property type="molecule type" value="Genomic_DNA"/>
</dbReference>
<dbReference type="SUPFAM" id="SSF53335">
    <property type="entry name" value="S-adenosyl-L-methionine-dependent methyltransferases"/>
    <property type="match status" value="1"/>
</dbReference>
<accession>A0A6G1HI94</accession>
<feature type="region of interest" description="Disordered" evidence="1">
    <location>
        <begin position="1"/>
        <end position="42"/>
    </location>
</feature>
<proteinExistence type="predicted"/>
<dbReference type="GO" id="GO:0032259">
    <property type="term" value="P:methylation"/>
    <property type="evidence" value="ECO:0007669"/>
    <property type="project" value="UniProtKB-KW"/>
</dbReference>
<dbReference type="CDD" id="cd02440">
    <property type="entry name" value="AdoMet_MTases"/>
    <property type="match status" value="1"/>
</dbReference>
<gene>
    <name evidence="2" type="ORF">EJ06DRAFT_534714</name>
</gene>
<organism evidence="2 3">
    <name type="scientific">Trichodelitschia bisporula</name>
    <dbReference type="NCBI Taxonomy" id="703511"/>
    <lineage>
        <taxon>Eukaryota</taxon>
        <taxon>Fungi</taxon>
        <taxon>Dikarya</taxon>
        <taxon>Ascomycota</taxon>
        <taxon>Pezizomycotina</taxon>
        <taxon>Dothideomycetes</taxon>
        <taxon>Dothideomycetes incertae sedis</taxon>
        <taxon>Phaeotrichales</taxon>
        <taxon>Phaeotrichaceae</taxon>
        <taxon>Trichodelitschia</taxon>
    </lineage>
</organism>
<name>A0A6G1HI94_9PEZI</name>
<keyword evidence="2" id="KW-0808">Transferase</keyword>
<dbReference type="Gene3D" id="3.40.50.150">
    <property type="entry name" value="Vaccinia Virus protein VP39"/>
    <property type="match status" value="1"/>
</dbReference>
<dbReference type="OrthoDB" id="2013972at2759"/>
<dbReference type="PANTHER" id="PTHR43591">
    <property type="entry name" value="METHYLTRANSFERASE"/>
    <property type="match status" value="1"/>
</dbReference>
<dbReference type="Pfam" id="PF13489">
    <property type="entry name" value="Methyltransf_23"/>
    <property type="match status" value="1"/>
</dbReference>
<dbReference type="AlphaFoldDB" id="A0A6G1HI94"/>
<evidence type="ECO:0000313" key="2">
    <source>
        <dbReference type="EMBL" id="KAF2395783.1"/>
    </source>
</evidence>
<reference evidence="2" key="1">
    <citation type="journal article" date="2020" name="Stud. Mycol.">
        <title>101 Dothideomycetes genomes: a test case for predicting lifestyles and emergence of pathogens.</title>
        <authorList>
            <person name="Haridas S."/>
            <person name="Albert R."/>
            <person name="Binder M."/>
            <person name="Bloem J."/>
            <person name="Labutti K."/>
            <person name="Salamov A."/>
            <person name="Andreopoulos B."/>
            <person name="Baker S."/>
            <person name="Barry K."/>
            <person name="Bills G."/>
            <person name="Bluhm B."/>
            <person name="Cannon C."/>
            <person name="Castanera R."/>
            <person name="Culley D."/>
            <person name="Daum C."/>
            <person name="Ezra D."/>
            <person name="Gonzalez J."/>
            <person name="Henrissat B."/>
            <person name="Kuo A."/>
            <person name="Liang C."/>
            <person name="Lipzen A."/>
            <person name="Lutzoni F."/>
            <person name="Magnuson J."/>
            <person name="Mondo S."/>
            <person name="Nolan M."/>
            <person name="Ohm R."/>
            <person name="Pangilinan J."/>
            <person name="Park H.-J."/>
            <person name="Ramirez L."/>
            <person name="Alfaro M."/>
            <person name="Sun H."/>
            <person name="Tritt A."/>
            <person name="Yoshinaga Y."/>
            <person name="Zwiers L.-H."/>
            <person name="Turgeon B."/>
            <person name="Goodwin S."/>
            <person name="Spatafora J."/>
            <person name="Crous P."/>
            <person name="Grigoriev I."/>
        </authorList>
    </citation>
    <scope>NUCLEOTIDE SEQUENCE</scope>
    <source>
        <strain evidence="2">CBS 262.69</strain>
    </source>
</reference>
<dbReference type="GO" id="GO:0008168">
    <property type="term" value="F:methyltransferase activity"/>
    <property type="evidence" value="ECO:0007669"/>
    <property type="project" value="UniProtKB-KW"/>
</dbReference>
<dbReference type="InterPro" id="IPR029063">
    <property type="entry name" value="SAM-dependent_MTases_sf"/>
</dbReference>
<dbReference type="Proteomes" id="UP000799640">
    <property type="component" value="Unassembled WGS sequence"/>
</dbReference>
<keyword evidence="3" id="KW-1185">Reference proteome</keyword>
<keyword evidence="2" id="KW-0489">Methyltransferase</keyword>
<dbReference type="PANTHER" id="PTHR43591:SF102">
    <property type="entry name" value="S-ADENOSYL-L-METHIONINE-DEPENDENT METHYLTRANSFERASE"/>
    <property type="match status" value="1"/>
</dbReference>
<protein>
    <submittedName>
        <fullName evidence="2">S-adenosyl-L-methionine-dependent methyltransferase</fullName>
    </submittedName>
</protein>